<proteinExistence type="predicted"/>
<accession>A0A9D2QXG9</accession>
<evidence type="ECO:0008006" key="3">
    <source>
        <dbReference type="Google" id="ProtNLM"/>
    </source>
</evidence>
<gene>
    <name evidence="1" type="ORF">H9912_00720</name>
</gene>
<reference evidence="1" key="1">
    <citation type="journal article" date="2021" name="PeerJ">
        <title>Extensive microbial diversity within the chicken gut microbiome revealed by metagenomics and culture.</title>
        <authorList>
            <person name="Gilroy R."/>
            <person name="Ravi A."/>
            <person name="Getino M."/>
            <person name="Pursley I."/>
            <person name="Horton D.L."/>
            <person name="Alikhan N.F."/>
            <person name="Baker D."/>
            <person name="Gharbi K."/>
            <person name="Hall N."/>
            <person name="Watson M."/>
            <person name="Adriaenssens E.M."/>
            <person name="Foster-Nyarko E."/>
            <person name="Jarju S."/>
            <person name="Secka A."/>
            <person name="Antonio M."/>
            <person name="Oren A."/>
            <person name="Chaudhuri R.R."/>
            <person name="La Ragione R."/>
            <person name="Hildebrand F."/>
            <person name="Pallen M.J."/>
        </authorList>
    </citation>
    <scope>NUCLEOTIDE SEQUENCE</scope>
    <source>
        <strain evidence="1">ChiHjej8B7-25341</strain>
    </source>
</reference>
<comment type="caution">
    <text evidence="1">The sequence shown here is derived from an EMBL/GenBank/DDBJ whole genome shotgun (WGS) entry which is preliminary data.</text>
</comment>
<protein>
    <recommendedName>
        <fullName evidence="3">Glycoside hydrolase family 5 domain-containing protein</fullName>
    </recommendedName>
</protein>
<reference evidence="1" key="2">
    <citation type="submission" date="2021-04" db="EMBL/GenBank/DDBJ databases">
        <authorList>
            <person name="Gilroy R."/>
        </authorList>
    </citation>
    <scope>NUCLEOTIDE SEQUENCE</scope>
    <source>
        <strain evidence="1">ChiHjej8B7-25341</strain>
    </source>
</reference>
<dbReference type="InterPro" id="IPR017853">
    <property type="entry name" value="GH"/>
</dbReference>
<organism evidence="1 2">
    <name type="scientific">Candidatus Eisenbergiella stercorigallinarum</name>
    <dbReference type="NCBI Taxonomy" id="2838557"/>
    <lineage>
        <taxon>Bacteria</taxon>
        <taxon>Bacillati</taxon>
        <taxon>Bacillota</taxon>
        <taxon>Clostridia</taxon>
        <taxon>Lachnospirales</taxon>
        <taxon>Lachnospiraceae</taxon>
        <taxon>Eisenbergiella</taxon>
    </lineage>
</organism>
<dbReference type="Gene3D" id="3.20.20.80">
    <property type="entry name" value="Glycosidases"/>
    <property type="match status" value="1"/>
</dbReference>
<evidence type="ECO:0000313" key="1">
    <source>
        <dbReference type="EMBL" id="HJD30444.1"/>
    </source>
</evidence>
<dbReference type="EMBL" id="DWUW01000017">
    <property type="protein sequence ID" value="HJD30444.1"/>
    <property type="molecule type" value="Genomic_DNA"/>
</dbReference>
<dbReference type="AlphaFoldDB" id="A0A9D2QXG9"/>
<feature type="non-terminal residue" evidence="1">
    <location>
        <position position="249"/>
    </location>
</feature>
<name>A0A9D2QXG9_9FIRM</name>
<evidence type="ECO:0000313" key="2">
    <source>
        <dbReference type="Proteomes" id="UP000823851"/>
    </source>
</evidence>
<dbReference type="Proteomes" id="UP000823851">
    <property type="component" value="Unassembled WGS sequence"/>
</dbReference>
<dbReference type="SUPFAM" id="SSF51445">
    <property type="entry name" value="(Trans)glycosidases"/>
    <property type="match status" value="1"/>
</dbReference>
<sequence length="249" mass="29138">MKPLKDYSFVRGFNYTQSNVWTDVNFWEEYDHDIVERDLGYAERLRLNSARIFLTYSSYIKNPQQFLSNVKDFVRTAWKHGISTNPIIYHGMRFLPEDLGERHAGGPLSFPKTLEDKSCWVLGEKYFDDLYDAIGNEPGLLFWDISNEPGFRVGNATWYEQEPEYARAWEDTPDLEAVRARQELIWEFIRHFCRYVKQKDPVNAIGIGNTFIYETEPSGTAELVDIIVFHDYSETGSRIRGIYDQAKAL</sequence>